<dbReference type="PANTHER" id="PTHR38009:SF1">
    <property type="entry name" value="CONSERVED HYPOTHETICAL PHAGE TAIL PROTEIN"/>
    <property type="match status" value="1"/>
</dbReference>
<protein>
    <submittedName>
        <fullName evidence="1">Phage tail protein</fullName>
    </submittedName>
</protein>
<dbReference type="EMBL" id="JBHFNT010000106">
    <property type="protein sequence ID" value="MFB2835340.1"/>
    <property type="molecule type" value="Genomic_DNA"/>
</dbReference>
<dbReference type="Pfam" id="PF06841">
    <property type="entry name" value="Phage_T4_gp19"/>
    <property type="match status" value="1"/>
</dbReference>
<dbReference type="PANTHER" id="PTHR38009">
    <property type="entry name" value="CONSERVED HYPOTHETICAL PHAGE TAIL PROTEIN"/>
    <property type="match status" value="1"/>
</dbReference>
<sequence>MAETGKRDDPYQQFNFLVEIDGIARAGFMECTGTTTDTDTIDYREGNDISMNVRKLSGLRKYTNIVLKRGYTQDKSLWDWRKKIINGAVERRSADIILLNENREEVLRWRVREAWISKWDSGPFNAKTNDVVMETVELVHEGLELV</sequence>
<keyword evidence="2" id="KW-1185">Reference proteome</keyword>
<dbReference type="RefSeq" id="WP_413277754.1">
    <property type="nucleotide sequence ID" value="NZ_JBHFNT010000106.1"/>
</dbReference>
<name>A0ABV4WJS9_9CYAN</name>
<reference evidence="1 2" key="1">
    <citation type="submission" date="2024-09" db="EMBL/GenBank/DDBJ databases">
        <title>Floridaenema gen nov. (Aerosakkonemataceae, Aerosakkonematales ord. nov., Cyanobacteria) from benthic tropical and subtropical fresh waters, with the description of four new species.</title>
        <authorList>
            <person name="Moretto J.A."/>
            <person name="Berthold D.E."/>
            <person name="Lefler F.W."/>
            <person name="Huang I.-S."/>
            <person name="Laughinghouse H. IV."/>
        </authorList>
    </citation>
    <scope>NUCLEOTIDE SEQUENCE [LARGE SCALE GENOMIC DNA]</scope>
    <source>
        <strain evidence="1 2">BLCC-F167</strain>
    </source>
</reference>
<dbReference type="InterPro" id="IPR010667">
    <property type="entry name" value="Phage_T4_Gp19"/>
</dbReference>
<dbReference type="Proteomes" id="UP001576780">
    <property type="component" value="Unassembled WGS sequence"/>
</dbReference>
<gene>
    <name evidence="1" type="ORF">ACE1CA_12485</name>
</gene>
<proteinExistence type="predicted"/>
<evidence type="ECO:0000313" key="1">
    <source>
        <dbReference type="EMBL" id="MFB2835340.1"/>
    </source>
</evidence>
<accession>A0ABV4WJS9</accession>
<evidence type="ECO:0000313" key="2">
    <source>
        <dbReference type="Proteomes" id="UP001576780"/>
    </source>
</evidence>
<dbReference type="NCBIfam" id="TIGR02241">
    <property type="entry name" value="conserved hypothetical phage tail region protein"/>
    <property type="match status" value="1"/>
</dbReference>
<organism evidence="1 2">
    <name type="scientific">Floridaenema evergladense BLCC-F167</name>
    <dbReference type="NCBI Taxonomy" id="3153639"/>
    <lineage>
        <taxon>Bacteria</taxon>
        <taxon>Bacillati</taxon>
        <taxon>Cyanobacteriota</taxon>
        <taxon>Cyanophyceae</taxon>
        <taxon>Oscillatoriophycideae</taxon>
        <taxon>Aerosakkonematales</taxon>
        <taxon>Aerosakkonemataceae</taxon>
        <taxon>Floridanema</taxon>
        <taxon>Floridanema evergladense</taxon>
    </lineage>
</organism>
<comment type="caution">
    <text evidence="1">The sequence shown here is derived from an EMBL/GenBank/DDBJ whole genome shotgun (WGS) entry which is preliminary data.</text>
</comment>
<dbReference type="InterPro" id="IPR011747">
    <property type="entry name" value="CHP02241"/>
</dbReference>